<gene>
    <name evidence="3" type="ORF">AaE_005867</name>
</gene>
<dbReference type="SUPFAM" id="SSF48371">
    <property type="entry name" value="ARM repeat"/>
    <property type="match status" value="1"/>
</dbReference>
<dbReference type="Gene3D" id="1.25.10.10">
    <property type="entry name" value="Leucine-rich Repeat Variant"/>
    <property type="match status" value="1"/>
</dbReference>
<evidence type="ECO:0000256" key="1">
    <source>
        <dbReference type="ARBA" id="ARBA00022737"/>
    </source>
</evidence>
<dbReference type="InterPro" id="IPR016024">
    <property type="entry name" value="ARM-type_fold"/>
</dbReference>
<dbReference type="GO" id="GO:0010265">
    <property type="term" value="P:SCF complex assembly"/>
    <property type="evidence" value="ECO:0007669"/>
    <property type="project" value="InterPro"/>
</dbReference>
<protein>
    <submittedName>
        <fullName evidence="3">Uncharacterized protein</fullName>
    </submittedName>
</protein>
<dbReference type="EMBL" id="VJMI01011387">
    <property type="protein sequence ID" value="KAF0752919.1"/>
    <property type="molecule type" value="Genomic_DNA"/>
</dbReference>
<comment type="caution">
    <text evidence="3">The sequence shown here is derived from an EMBL/GenBank/DDBJ whole genome shotgun (WGS) entry which is preliminary data.</text>
</comment>
<keyword evidence="1" id="KW-0677">Repeat</keyword>
<evidence type="ECO:0000313" key="3">
    <source>
        <dbReference type="EMBL" id="KAF0752919.1"/>
    </source>
</evidence>
<name>A0A6A5AMV4_APHAT</name>
<proteinExistence type="predicted"/>
<dbReference type="AlphaFoldDB" id="A0A6A5AMV4"/>
<dbReference type="InterPro" id="IPR039852">
    <property type="entry name" value="CAND1/CAND2"/>
</dbReference>
<keyword evidence="2" id="KW-0833">Ubl conjugation pathway</keyword>
<reference evidence="3 4" key="1">
    <citation type="submission" date="2019-06" db="EMBL/GenBank/DDBJ databases">
        <title>Genomics analysis of Aphanomyces spp. identifies a new class of oomycete effector associated with host adaptation.</title>
        <authorList>
            <person name="Gaulin E."/>
        </authorList>
    </citation>
    <scope>NUCLEOTIDE SEQUENCE [LARGE SCALE GENOMIC DNA]</scope>
    <source>
        <strain evidence="3 4">E</strain>
    </source>
</reference>
<dbReference type="InterPro" id="IPR011989">
    <property type="entry name" value="ARM-like"/>
</dbReference>
<dbReference type="PANTHER" id="PTHR12696">
    <property type="entry name" value="TIP120"/>
    <property type="match status" value="1"/>
</dbReference>
<evidence type="ECO:0000256" key="2">
    <source>
        <dbReference type="ARBA" id="ARBA00022786"/>
    </source>
</evidence>
<dbReference type="Proteomes" id="UP000469452">
    <property type="component" value="Unassembled WGS sequence"/>
</dbReference>
<sequence length="144" mass="15739">MLRELAKVEEGQLGPYLDVLVPNVLKALQDRNSSLKLDAILFLRLLLSTHDAALFQKHLSAIVPLAVENAKDDWYKIVAKALQLVAAIVQVLRPSPGTTSLPPSLVSFVQPLYTAVLPRLQAYDIDQEIKDNAIASMGLIVASL</sequence>
<feature type="non-terminal residue" evidence="3">
    <location>
        <position position="144"/>
    </location>
</feature>
<organism evidence="3 4">
    <name type="scientific">Aphanomyces astaci</name>
    <name type="common">Crayfish plague agent</name>
    <dbReference type="NCBI Taxonomy" id="112090"/>
    <lineage>
        <taxon>Eukaryota</taxon>
        <taxon>Sar</taxon>
        <taxon>Stramenopiles</taxon>
        <taxon>Oomycota</taxon>
        <taxon>Saprolegniomycetes</taxon>
        <taxon>Saprolegniales</taxon>
        <taxon>Verrucalvaceae</taxon>
        <taxon>Aphanomyces</taxon>
    </lineage>
</organism>
<accession>A0A6A5AMV4</accession>
<dbReference type="Pfam" id="PF25782">
    <property type="entry name" value="TPR_CAND1"/>
    <property type="match status" value="1"/>
</dbReference>
<evidence type="ECO:0000313" key="4">
    <source>
        <dbReference type="Proteomes" id="UP000469452"/>
    </source>
</evidence>